<dbReference type="KEGG" id="parq:DSM112329_04527"/>
<evidence type="ECO:0000256" key="2">
    <source>
        <dbReference type="SAM" id="Phobius"/>
    </source>
</evidence>
<dbReference type="EMBL" id="CP114014">
    <property type="protein sequence ID" value="XAY07639.1"/>
    <property type="molecule type" value="Genomic_DNA"/>
</dbReference>
<evidence type="ECO:0000313" key="3">
    <source>
        <dbReference type="EMBL" id="XAY07639.1"/>
    </source>
</evidence>
<dbReference type="AlphaFoldDB" id="A0AAU7B279"/>
<accession>A0AAU7B279</accession>
<keyword evidence="2" id="KW-0812">Transmembrane</keyword>
<organism evidence="3">
    <name type="scientific">Paraconexibacter sp. AEG42_29</name>
    <dbReference type="NCBI Taxonomy" id="2997339"/>
    <lineage>
        <taxon>Bacteria</taxon>
        <taxon>Bacillati</taxon>
        <taxon>Actinomycetota</taxon>
        <taxon>Thermoleophilia</taxon>
        <taxon>Solirubrobacterales</taxon>
        <taxon>Paraconexibacteraceae</taxon>
        <taxon>Paraconexibacter</taxon>
    </lineage>
</organism>
<feature type="transmembrane region" description="Helical" evidence="2">
    <location>
        <begin position="225"/>
        <end position="243"/>
    </location>
</feature>
<feature type="transmembrane region" description="Helical" evidence="2">
    <location>
        <begin position="169"/>
        <end position="188"/>
    </location>
</feature>
<feature type="transmembrane region" description="Helical" evidence="2">
    <location>
        <begin position="29"/>
        <end position="48"/>
    </location>
</feature>
<feature type="transmembrane region" description="Helical" evidence="2">
    <location>
        <begin position="93"/>
        <end position="111"/>
    </location>
</feature>
<feature type="transmembrane region" description="Helical" evidence="2">
    <location>
        <begin position="123"/>
        <end position="141"/>
    </location>
</feature>
<dbReference type="RefSeq" id="WP_354698829.1">
    <property type="nucleotide sequence ID" value="NZ_CP114014.1"/>
</dbReference>
<evidence type="ECO:0008006" key="4">
    <source>
        <dbReference type="Google" id="ProtNLM"/>
    </source>
</evidence>
<keyword evidence="2" id="KW-1133">Transmembrane helix</keyword>
<sequence>MTDPTGAGTRDGSDAPPIDAQEERRRGRIAGIVGFVAVAVFVASLGLARAGGGEGAGEPGSAKATRTDVDRQNELADLAAHADLHALGAALKGVGLLICIPVGLYLIWLVARRGVTVSAWVQRSLVVGAVLVTAAVMWRYFTLKDIADTYTSGPLTAKRAGDLIDGSDAATSAALIELAARAVFAFWVARLSLAAMRVGLLTSFLGYWGVAGACAFPILPIGDAMFISWLVSIALLAFGYWPGGRPEAWERRAAFDGPAL</sequence>
<name>A0AAU7B279_9ACTN</name>
<reference evidence="3" key="1">
    <citation type="submission" date="2022-12" db="EMBL/GenBank/DDBJ databases">
        <title>Paraconexibacter alkalitolerans sp. nov. and Baekduia alba sp. nov., isolated from soil and emended description of the genera Paraconexibacter (Chun et al., 2020) and Baekduia (An et al., 2020).</title>
        <authorList>
            <person name="Vieira S."/>
            <person name="Huber K.J."/>
            <person name="Geppert A."/>
            <person name="Wolf J."/>
            <person name="Neumann-Schaal M."/>
            <person name="Muesken M."/>
            <person name="Overmann J."/>
        </authorList>
    </citation>
    <scope>NUCLEOTIDE SEQUENCE</scope>
    <source>
        <strain evidence="3">AEG42_29</strain>
    </source>
</reference>
<feature type="transmembrane region" description="Helical" evidence="2">
    <location>
        <begin position="200"/>
        <end position="219"/>
    </location>
</feature>
<protein>
    <recommendedName>
        <fullName evidence="4">DUF4386 domain-containing protein</fullName>
    </recommendedName>
</protein>
<gene>
    <name evidence="3" type="ORF">DSM112329_04527</name>
</gene>
<proteinExistence type="predicted"/>
<evidence type="ECO:0000256" key="1">
    <source>
        <dbReference type="SAM" id="MobiDB-lite"/>
    </source>
</evidence>
<keyword evidence="2" id="KW-0472">Membrane</keyword>
<feature type="region of interest" description="Disordered" evidence="1">
    <location>
        <begin position="1"/>
        <end position="20"/>
    </location>
</feature>